<protein>
    <recommendedName>
        <fullName evidence="3">HTH tetR-type domain-containing protein</fullName>
    </recommendedName>
</protein>
<keyword evidence="1 2" id="KW-0238">DNA-binding</keyword>
<dbReference type="Pfam" id="PF00440">
    <property type="entry name" value="TetR_N"/>
    <property type="match status" value="1"/>
</dbReference>
<gene>
    <name evidence="4" type="ORF">NS220_08915</name>
</gene>
<proteinExistence type="predicted"/>
<sequence>MAQRSVDDFLEAGLALLGEAGVGAMTIQALCERLEVTKGSFYHHFRGGLPTYVERLLEYWERVHSEQLIRTVGSVVPGQARIQALTDVAVALPHATEAAIRSWGRSEPAVATVQRRVDDTRRTAIEATLRQLGMADDKALVIAEIAIATLAGAQHLDTARSLERLRAMFEEINRLIYVEAGMLSLAASAKDA</sequence>
<dbReference type="Proteomes" id="UP000075025">
    <property type="component" value="Unassembled WGS sequence"/>
</dbReference>
<reference evidence="4 5" key="1">
    <citation type="journal article" date="2016" name="Front. Microbiol.">
        <title>Genomic Resource of Rice Seed Associated Bacteria.</title>
        <authorList>
            <person name="Midha S."/>
            <person name="Bansal K."/>
            <person name="Sharma S."/>
            <person name="Kumar N."/>
            <person name="Patil P.P."/>
            <person name="Chaudhry V."/>
            <person name="Patil P.B."/>
        </authorList>
    </citation>
    <scope>NUCLEOTIDE SEQUENCE [LARGE SCALE GENOMIC DNA]</scope>
    <source>
        <strain evidence="4 5">NS220</strain>
    </source>
</reference>
<evidence type="ECO:0000259" key="3">
    <source>
        <dbReference type="PROSITE" id="PS50977"/>
    </source>
</evidence>
<dbReference type="Gene3D" id="1.10.357.10">
    <property type="entry name" value="Tetracycline Repressor, domain 2"/>
    <property type="match status" value="1"/>
</dbReference>
<dbReference type="PROSITE" id="PS50977">
    <property type="entry name" value="HTH_TETR_2"/>
    <property type="match status" value="1"/>
</dbReference>
<dbReference type="GO" id="GO:0003677">
    <property type="term" value="F:DNA binding"/>
    <property type="evidence" value="ECO:0007669"/>
    <property type="project" value="UniProtKB-UniRule"/>
</dbReference>
<evidence type="ECO:0000256" key="2">
    <source>
        <dbReference type="PROSITE-ProRule" id="PRU00335"/>
    </source>
</evidence>
<dbReference type="RefSeq" id="WP_058623718.1">
    <property type="nucleotide sequence ID" value="NZ_LDRT01000052.1"/>
</dbReference>
<comment type="caution">
    <text evidence="4">The sequence shown here is derived from an EMBL/GenBank/DDBJ whole genome shotgun (WGS) entry which is preliminary data.</text>
</comment>
<evidence type="ECO:0000313" key="4">
    <source>
        <dbReference type="EMBL" id="KTR94517.1"/>
    </source>
</evidence>
<dbReference type="OrthoDB" id="3218408at2"/>
<name>A0A147EX66_MICTE</name>
<accession>A0A147EX66</accession>
<evidence type="ECO:0000256" key="1">
    <source>
        <dbReference type="ARBA" id="ARBA00023125"/>
    </source>
</evidence>
<dbReference type="SUPFAM" id="SSF46689">
    <property type="entry name" value="Homeodomain-like"/>
    <property type="match status" value="1"/>
</dbReference>
<evidence type="ECO:0000313" key="5">
    <source>
        <dbReference type="Proteomes" id="UP000075025"/>
    </source>
</evidence>
<dbReference type="AlphaFoldDB" id="A0A147EX66"/>
<feature type="domain" description="HTH tetR-type" evidence="3">
    <location>
        <begin position="3"/>
        <end position="63"/>
    </location>
</feature>
<dbReference type="InterPro" id="IPR001647">
    <property type="entry name" value="HTH_TetR"/>
</dbReference>
<organism evidence="4 5">
    <name type="scientific">Microbacterium testaceum</name>
    <name type="common">Aureobacterium testaceum</name>
    <name type="synonym">Brevibacterium testaceum</name>
    <dbReference type="NCBI Taxonomy" id="2033"/>
    <lineage>
        <taxon>Bacteria</taxon>
        <taxon>Bacillati</taxon>
        <taxon>Actinomycetota</taxon>
        <taxon>Actinomycetes</taxon>
        <taxon>Micrococcales</taxon>
        <taxon>Microbacteriaceae</taxon>
        <taxon>Microbacterium</taxon>
    </lineage>
</organism>
<dbReference type="EMBL" id="LDRT01000052">
    <property type="protein sequence ID" value="KTR94517.1"/>
    <property type="molecule type" value="Genomic_DNA"/>
</dbReference>
<dbReference type="InterPro" id="IPR009057">
    <property type="entry name" value="Homeodomain-like_sf"/>
</dbReference>
<feature type="DNA-binding region" description="H-T-H motif" evidence="2">
    <location>
        <begin position="26"/>
        <end position="45"/>
    </location>
</feature>